<feature type="transmembrane region" description="Helical" evidence="5">
    <location>
        <begin position="75"/>
        <end position="99"/>
    </location>
</feature>
<comment type="caution">
    <text evidence="6">The sequence shown here is derived from an EMBL/GenBank/DDBJ whole genome shotgun (WGS) entry which is preliminary data.</text>
</comment>
<reference evidence="6 7" key="1">
    <citation type="submission" date="2018-09" db="EMBL/GenBank/DDBJ databases">
        <title>Metagenome Assembled Genomes from an Advanced Water Purification Facility.</title>
        <authorList>
            <person name="Stamps B.W."/>
            <person name="Spear J.R."/>
        </authorList>
    </citation>
    <scope>NUCLEOTIDE SEQUENCE [LARGE SCALE GENOMIC DNA]</scope>
    <source>
        <strain evidence="6">Bin_42_2</strain>
    </source>
</reference>
<dbReference type="SUPFAM" id="SSF90123">
    <property type="entry name" value="ABC transporter transmembrane region"/>
    <property type="match status" value="1"/>
</dbReference>
<evidence type="ECO:0000256" key="1">
    <source>
        <dbReference type="ARBA" id="ARBA00004651"/>
    </source>
</evidence>
<sequence>MASLIKKIYELLTKSQKRSVAKLQLLVIFMAFSEIISVMAIGPFMALVGNEKLLQTNPVIASLYKSSSFGSSYDFLFFIGLSVLALMAFGSIISVISVWKMSQFSNQIGAEIGDRLYKYYIYKPWLFHSMGSSAQLTKQISTEVHRV</sequence>
<protein>
    <submittedName>
        <fullName evidence="6">ABC transporter ATP-binding protein</fullName>
    </submittedName>
</protein>
<accession>A0A5C7WM96</accession>
<dbReference type="EMBL" id="SSGG01000030">
    <property type="protein sequence ID" value="TXI38169.1"/>
    <property type="molecule type" value="Genomic_DNA"/>
</dbReference>
<comment type="subcellular location">
    <subcellularLocation>
        <location evidence="1">Cell membrane</location>
        <topology evidence="1">Multi-pass membrane protein</topology>
    </subcellularLocation>
</comment>
<dbReference type="Gene3D" id="1.20.1560.10">
    <property type="entry name" value="ABC transporter type 1, transmembrane domain"/>
    <property type="match status" value="1"/>
</dbReference>
<evidence type="ECO:0000256" key="5">
    <source>
        <dbReference type="SAM" id="Phobius"/>
    </source>
</evidence>
<keyword evidence="4 5" id="KW-0472">Membrane</keyword>
<evidence type="ECO:0000313" key="7">
    <source>
        <dbReference type="Proteomes" id="UP000321374"/>
    </source>
</evidence>
<evidence type="ECO:0000313" key="6">
    <source>
        <dbReference type="EMBL" id="TXI38169.1"/>
    </source>
</evidence>
<dbReference type="InterPro" id="IPR036640">
    <property type="entry name" value="ABC1_TM_sf"/>
</dbReference>
<keyword evidence="2 5" id="KW-0812">Transmembrane</keyword>
<evidence type="ECO:0000256" key="3">
    <source>
        <dbReference type="ARBA" id="ARBA00022989"/>
    </source>
</evidence>
<dbReference type="AlphaFoldDB" id="A0A5C7WM96"/>
<dbReference type="Proteomes" id="UP000321374">
    <property type="component" value="Unassembled WGS sequence"/>
</dbReference>
<organism evidence="6 7">
    <name type="scientific">Methylophilus methylotrophus</name>
    <name type="common">Bacterium W3A1</name>
    <dbReference type="NCBI Taxonomy" id="17"/>
    <lineage>
        <taxon>Bacteria</taxon>
        <taxon>Pseudomonadati</taxon>
        <taxon>Pseudomonadota</taxon>
        <taxon>Betaproteobacteria</taxon>
        <taxon>Nitrosomonadales</taxon>
        <taxon>Methylophilaceae</taxon>
        <taxon>Methylophilus</taxon>
    </lineage>
</organism>
<evidence type="ECO:0000256" key="2">
    <source>
        <dbReference type="ARBA" id="ARBA00022692"/>
    </source>
</evidence>
<keyword evidence="3 5" id="KW-1133">Transmembrane helix</keyword>
<proteinExistence type="predicted"/>
<feature type="non-terminal residue" evidence="6">
    <location>
        <position position="147"/>
    </location>
</feature>
<feature type="transmembrane region" description="Helical" evidence="5">
    <location>
        <begin position="21"/>
        <end position="48"/>
    </location>
</feature>
<evidence type="ECO:0000256" key="4">
    <source>
        <dbReference type="ARBA" id="ARBA00023136"/>
    </source>
</evidence>
<keyword evidence="6" id="KW-0547">Nucleotide-binding</keyword>
<name>A0A5C7WM96_METME</name>
<dbReference type="GO" id="GO:0005886">
    <property type="term" value="C:plasma membrane"/>
    <property type="evidence" value="ECO:0007669"/>
    <property type="project" value="UniProtKB-SubCell"/>
</dbReference>
<gene>
    <name evidence="6" type="ORF">E6Q51_01685</name>
</gene>
<keyword evidence="6" id="KW-0067">ATP-binding</keyword>
<dbReference type="GO" id="GO:0005524">
    <property type="term" value="F:ATP binding"/>
    <property type="evidence" value="ECO:0007669"/>
    <property type="project" value="UniProtKB-KW"/>
</dbReference>